<protein>
    <submittedName>
        <fullName evidence="3">Uncharacterized protein</fullName>
    </submittedName>
</protein>
<organism evidence="3 4">
    <name type="scientific">Stylosanthes scabra</name>
    <dbReference type="NCBI Taxonomy" id="79078"/>
    <lineage>
        <taxon>Eukaryota</taxon>
        <taxon>Viridiplantae</taxon>
        <taxon>Streptophyta</taxon>
        <taxon>Embryophyta</taxon>
        <taxon>Tracheophyta</taxon>
        <taxon>Spermatophyta</taxon>
        <taxon>Magnoliopsida</taxon>
        <taxon>eudicotyledons</taxon>
        <taxon>Gunneridae</taxon>
        <taxon>Pentapetalae</taxon>
        <taxon>rosids</taxon>
        <taxon>fabids</taxon>
        <taxon>Fabales</taxon>
        <taxon>Fabaceae</taxon>
        <taxon>Papilionoideae</taxon>
        <taxon>50 kb inversion clade</taxon>
        <taxon>dalbergioids sensu lato</taxon>
        <taxon>Dalbergieae</taxon>
        <taxon>Pterocarpus clade</taxon>
        <taxon>Stylosanthes</taxon>
    </lineage>
</organism>
<feature type="region of interest" description="Disordered" evidence="2">
    <location>
        <begin position="1"/>
        <end position="31"/>
    </location>
</feature>
<evidence type="ECO:0000313" key="3">
    <source>
        <dbReference type="EMBL" id="MED6115638.1"/>
    </source>
</evidence>
<accession>A0ABU6QV15</accession>
<proteinExistence type="predicted"/>
<keyword evidence="4" id="KW-1185">Reference proteome</keyword>
<name>A0ABU6QV15_9FABA</name>
<keyword evidence="1" id="KW-0175">Coiled coil</keyword>
<reference evidence="3 4" key="1">
    <citation type="journal article" date="2023" name="Plants (Basel)">
        <title>Bridging the Gap: Combining Genomics and Transcriptomics Approaches to Understand Stylosanthes scabra, an Orphan Legume from the Brazilian Caatinga.</title>
        <authorList>
            <person name="Ferreira-Neto J.R.C."/>
            <person name="da Silva M.D."/>
            <person name="Binneck E."/>
            <person name="de Melo N.F."/>
            <person name="da Silva R.H."/>
            <person name="de Melo A.L.T.M."/>
            <person name="Pandolfi V."/>
            <person name="Bustamante F.O."/>
            <person name="Brasileiro-Vidal A.C."/>
            <person name="Benko-Iseppon A.M."/>
        </authorList>
    </citation>
    <scope>NUCLEOTIDE SEQUENCE [LARGE SCALE GENOMIC DNA]</scope>
    <source>
        <tissue evidence="3">Leaves</tissue>
    </source>
</reference>
<evidence type="ECO:0000256" key="1">
    <source>
        <dbReference type="SAM" id="Coils"/>
    </source>
</evidence>
<comment type="caution">
    <text evidence="3">The sequence shown here is derived from an EMBL/GenBank/DDBJ whole genome shotgun (WGS) entry which is preliminary data.</text>
</comment>
<sequence>MQQDENEAKYVNKDEQQHEQPYMHFKAPNADFHNTFQEQEQQEYVEELKAFKTRQDELWSNQNNLYQTMRTQQGEMAKEIEEIKKFQVNQTLIGFRANPIKKLEERMLKHRNEIIEMRAQIKEWTKNVSSREAYCCWAHQQANLNLVEIPTHKIPEFVHDNAAKGKHFFHGALKSHQQGEPSQPANQPMAETEKE</sequence>
<feature type="compositionally biased region" description="Polar residues" evidence="2">
    <location>
        <begin position="175"/>
        <end position="186"/>
    </location>
</feature>
<dbReference type="Proteomes" id="UP001341840">
    <property type="component" value="Unassembled WGS sequence"/>
</dbReference>
<feature type="compositionally biased region" description="Basic and acidic residues" evidence="2">
    <location>
        <begin position="1"/>
        <end position="18"/>
    </location>
</feature>
<feature type="coiled-coil region" evidence="1">
    <location>
        <begin position="100"/>
        <end position="127"/>
    </location>
</feature>
<evidence type="ECO:0000256" key="2">
    <source>
        <dbReference type="SAM" id="MobiDB-lite"/>
    </source>
</evidence>
<feature type="region of interest" description="Disordered" evidence="2">
    <location>
        <begin position="175"/>
        <end position="195"/>
    </location>
</feature>
<dbReference type="EMBL" id="JASCZI010001920">
    <property type="protein sequence ID" value="MED6115638.1"/>
    <property type="molecule type" value="Genomic_DNA"/>
</dbReference>
<evidence type="ECO:0000313" key="4">
    <source>
        <dbReference type="Proteomes" id="UP001341840"/>
    </source>
</evidence>
<gene>
    <name evidence="3" type="ORF">PIB30_092592</name>
</gene>